<dbReference type="Pfam" id="PF00149">
    <property type="entry name" value="Metallophos"/>
    <property type="match status" value="1"/>
</dbReference>
<keyword evidence="1" id="KW-0479">Metal-binding</keyword>
<dbReference type="InterPro" id="IPR004843">
    <property type="entry name" value="Calcineurin-like_PHP"/>
</dbReference>
<accession>A0A840C8M6</accession>
<proteinExistence type="inferred from homology"/>
<dbReference type="Proteomes" id="UP000585681">
    <property type="component" value="Unassembled WGS sequence"/>
</dbReference>
<dbReference type="Gene3D" id="3.60.21.10">
    <property type="match status" value="1"/>
</dbReference>
<dbReference type="GO" id="GO:0046872">
    <property type="term" value="F:metal ion binding"/>
    <property type="evidence" value="ECO:0007669"/>
    <property type="project" value="UniProtKB-KW"/>
</dbReference>
<dbReference type="RefSeq" id="WP_054540147.1">
    <property type="nucleotide sequence ID" value="NZ_JACIEQ010000001.1"/>
</dbReference>
<dbReference type="SUPFAM" id="SSF56300">
    <property type="entry name" value="Metallo-dependent phosphatases"/>
    <property type="match status" value="1"/>
</dbReference>
<name>A0A840C8M6_9RHOB</name>
<evidence type="ECO:0000313" key="7">
    <source>
        <dbReference type="Proteomes" id="UP000585681"/>
    </source>
</evidence>
<dbReference type="PANTHER" id="PTHR42988:SF2">
    <property type="entry name" value="CYCLIC NUCLEOTIDE PHOSPHODIESTERASE CBUA0032-RELATED"/>
    <property type="match status" value="1"/>
</dbReference>
<dbReference type="GO" id="GO:0016787">
    <property type="term" value="F:hydrolase activity"/>
    <property type="evidence" value="ECO:0007669"/>
    <property type="project" value="UniProtKB-KW"/>
</dbReference>
<reference evidence="6" key="1">
    <citation type="submission" date="2020-08" db="EMBL/GenBank/DDBJ databases">
        <title>Genomic Encyclopedia of Type Strains, Phase IV (KMG-IV): sequencing the most valuable type-strain genomes for metagenomic binning, comparative biology and taxonomic classification.</title>
        <authorList>
            <person name="Goeker M."/>
        </authorList>
    </citation>
    <scope>NUCLEOTIDE SEQUENCE [LARGE SCALE GENOMIC DNA]</scope>
    <source>
        <strain evidence="6">DSM 105040</strain>
    </source>
</reference>
<evidence type="ECO:0000256" key="2">
    <source>
        <dbReference type="ARBA" id="ARBA00022801"/>
    </source>
</evidence>
<comment type="caution">
    <text evidence="6">The sequence shown here is derived from an EMBL/GenBank/DDBJ whole genome shotgun (WGS) entry which is preliminary data.</text>
</comment>
<dbReference type="InterPro" id="IPR050884">
    <property type="entry name" value="CNP_phosphodiesterase-III"/>
</dbReference>
<dbReference type="EMBL" id="JACIEQ010000001">
    <property type="protein sequence ID" value="MBB4021785.1"/>
    <property type="molecule type" value="Genomic_DNA"/>
</dbReference>
<sequence>MRRIVHMSDLHFGRTRPELLDPLLTAVNDAAPHLVVISGDLTQRARHSQFQQARAFIDRIEAPSLIVPGNHDIPLYNPLLRWITPFARYRRWIGDQLEPEHNDPQMRVAGLNTVNPYSGQRGRIRPRAVTRVCQTFAETGPINILVAHHPLEQGPDARKKLMRGASGAIDRLAGCGADIVLSGHLHSWNAGPFVSRTNQRRMLQLHVGTGLSTRLRDEPNDFAILTLKGDEAVIQRMTAEGETPQFRPATTHVFRRSPAGWAAIAPG</sequence>
<keyword evidence="3" id="KW-0408">Iron</keyword>
<evidence type="ECO:0000256" key="3">
    <source>
        <dbReference type="ARBA" id="ARBA00023004"/>
    </source>
</evidence>
<protein>
    <submittedName>
        <fullName evidence="6">3',5'-cyclic AMP phosphodiesterase CpdA</fullName>
    </submittedName>
</protein>
<organism evidence="6 7">
    <name type="scientific">Actibacterium naphthalenivorans</name>
    <dbReference type="NCBI Taxonomy" id="1614693"/>
    <lineage>
        <taxon>Bacteria</taxon>
        <taxon>Pseudomonadati</taxon>
        <taxon>Pseudomonadota</taxon>
        <taxon>Alphaproteobacteria</taxon>
        <taxon>Rhodobacterales</taxon>
        <taxon>Roseobacteraceae</taxon>
        <taxon>Actibacterium</taxon>
    </lineage>
</organism>
<keyword evidence="2" id="KW-0378">Hydrolase</keyword>
<feature type="domain" description="Calcineurin-like phosphoesterase" evidence="5">
    <location>
        <begin position="3"/>
        <end position="187"/>
    </location>
</feature>
<evidence type="ECO:0000256" key="4">
    <source>
        <dbReference type="ARBA" id="ARBA00025742"/>
    </source>
</evidence>
<dbReference type="InterPro" id="IPR029052">
    <property type="entry name" value="Metallo-depent_PP-like"/>
</dbReference>
<comment type="similarity">
    <text evidence="4">Belongs to the cyclic nucleotide phosphodiesterase class-III family.</text>
</comment>
<keyword evidence="7" id="KW-1185">Reference proteome</keyword>
<dbReference type="AlphaFoldDB" id="A0A840C8M6"/>
<dbReference type="PANTHER" id="PTHR42988">
    <property type="entry name" value="PHOSPHOHYDROLASE"/>
    <property type="match status" value="1"/>
</dbReference>
<gene>
    <name evidence="6" type="ORF">GGR17_001576</name>
</gene>
<evidence type="ECO:0000313" key="6">
    <source>
        <dbReference type="EMBL" id="MBB4021785.1"/>
    </source>
</evidence>
<evidence type="ECO:0000259" key="5">
    <source>
        <dbReference type="Pfam" id="PF00149"/>
    </source>
</evidence>
<evidence type="ECO:0000256" key="1">
    <source>
        <dbReference type="ARBA" id="ARBA00022723"/>
    </source>
</evidence>